<evidence type="ECO:0000313" key="3">
    <source>
        <dbReference type="Proteomes" id="UP000002630"/>
    </source>
</evidence>
<evidence type="ECO:0000256" key="1">
    <source>
        <dbReference type="SAM" id="MobiDB-lite"/>
    </source>
</evidence>
<dbReference type="InterPro" id="IPR011990">
    <property type="entry name" value="TPR-like_helical_dom_sf"/>
</dbReference>
<feature type="region of interest" description="Disordered" evidence="1">
    <location>
        <begin position="37"/>
        <end position="73"/>
    </location>
</feature>
<dbReference type="SUPFAM" id="SSF48452">
    <property type="entry name" value="TPR-like"/>
    <property type="match status" value="1"/>
</dbReference>
<dbReference type="EMBL" id="FN649760">
    <property type="protein sequence ID" value="CBJ26699.1"/>
    <property type="molecule type" value="Genomic_DNA"/>
</dbReference>
<protein>
    <submittedName>
        <fullName evidence="2">Uncharacterized protein</fullName>
    </submittedName>
</protein>
<reference evidence="2 3" key="1">
    <citation type="journal article" date="2010" name="Nature">
        <title>The Ectocarpus genome and the independent evolution of multicellularity in brown algae.</title>
        <authorList>
            <person name="Cock J.M."/>
            <person name="Sterck L."/>
            <person name="Rouze P."/>
            <person name="Scornet D."/>
            <person name="Allen A.E."/>
            <person name="Amoutzias G."/>
            <person name="Anthouard V."/>
            <person name="Artiguenave F."/>
            <person name="Aury J.M."/>
            <person name="Badger J.H."/>
            <person name="Beszteri B."/>
            <person name="Billiau K."/>
            <person name="Bonnet E."/>
            <person name="Bothwell J.H."/>
            <person name="Bowler C."/>
            <person name="Boyen C."/>
            <person name="Brownlee C."/>
            <person name="Carrano C.J."/>
            <person name="Charrier B."/>
            <person name="Cho G.Y."/>
            <person name="Coelho S.M."/>
            <person name="Collen J."/>
            <person name="Corre E."/>
            <person name="Da Silva C."/>
            <person name="Delage L."/>
            <person name="Delaroque N."/>
            <person name="Dittami S.M."/>
            <person name="Doulbeau S."/>
            <person name="Elias M."/>
            <person name="Farnham G."/>
            <person name="Gachon C.M."/>
            <person name="Gschloessl B."/>
            <person name="Heesch S."/>
            <person name="Jabbari K."/>
            <person name="Jubin C."/>
            <person name="Kawai H."/>
            <person name="Kimura K."/>
            <person name="Kloareg B."/>
            <person name="Kupper F.C."/>
            <person name="Lang D."/>
            <person name="Le Bail A."/>
            <person name="Leblanc C."/>
            <person name="Lerouge P."/>
            <person name="Lohr M."/>
            <person name="Lopez P.J."/>
            <person name="Martens C."/>
            <person name="Maumus F."/>
            <person name="Michel G."/>
            <person name="Miranda-Saavedra D."/>
            <person name="Morales J."/>
            <person name="Moreau H."/>
            <person name="Motomura T."/>
            <person name="Nagasato C."/>
            <person name="Napoli C.A."/>
            <person name="Nelson D.R."/>
            <person name="Nyvall-Collen P."/>
            <person name="Peters A.F."/>
            <person name="Pommier C."/>
            <person name="Potin P."/>
            <person name="Poulain J."/>
            <person name="Quesneville H."/>
            <person name="Read B."/>
            <person name="Rensing S.A."/>
            <person name="Ritter A."/>
            <person name="Rousvoal S."/>
            <person name="Samanta M."/>
            <person name="Samson G."/>
            <person name="Schroeder D.C."/>
            <person name="Segurens B."/>
            <person name="Strittmatter M."/>
            <person name="Tonon T."/>
            <person name="Tregear J.W."/>
            <person name="Valentin K."/>
            <person name="von Dassow P."/>
            <person name="Yamagishi T."/>
            <person name="Van de Peer Y."/>
            <person name="Wincker P."/>
        </authorList>
    </citation>
    <scope>NUCLEOTIDE SEQUENCE [LARGE SCALE GENOMIC DNA]</scope>
    <source>
        <strain evidence="3">Ec32 / CCAP1310/4</strain>
    </source>
</reference>
<dbReference type="AlphaFoldDB" id="D7G0V5"/>
<accession>D7G0V5</accession>
<name>D7G0V5_ECTSI</name>
<gene>
    <name evidence="2" type="ORF">Esi_0042_0028</name>
</gene>
<feature type="compositionally biased region" description="Basic and acidic residues" evidence="1">
    <location>
        <begin position="41"/>
        <end position="55"/>
    </location>
</feature>
<dbReference type="Proteomes" id="UP000002630">
    <property type="component" value="Unassembled WGS sequence"/>
</dbReference>
<sequence>MARLVDSLLRGRAQASARHEAATAVSDIRAFVHAWRPDAPASKDEQDSTEPEGRGRTRSHGSGGSDPSMNRPSADTLLKLAQALEMFEDAEGYFSRLPGSFYATGWQKFGMPSLSAEDLIMAVHKASSRRIEVLSRTTGNVDQMVEGYEWQLKILTARSPAGLRMSTAVHAASVGEERFKKGDCRGASRILRLALQAIGGDVGSGPTATASDPQAAHTGKLRRTILFSLAHCCSKSGDHNNAIKFIKHLEEGGGWCAKGGGTDPPPKFLFAKCKVLTDAGDLTGAYTAAKALVALTPAPSGKPTAGVGDGEPEDGLDLAAARLISSRDDCSDRSLDLFAAIASRFAGTPKAVDARVALLSGLAMAARLRSEGGGAGWWSPDGQHEKGSAAAATAENEAVGRAEKTADDMIAEISGCNNVATYQVDSALEVLVTFTEFFQGRDKWESCARWCGRAINLATGDSKGSTPKRVPHADKASLLLASLLTLRGEMECRTGDFASSSQTLDQALALCPTYGRAREVAFWSAARDPNRDESSLSARLSALSGPRARLTPGARREYLATCVGLVAGVRKATQDPDQRGESDAGNARYDSRVTMVQERLLEALLVEAPATTDMEKEAEPTQAQPSTSSTPHEAGSDKDGPAGSAPVGGAGEDCGGIAPTPMVVEGEGDEDVGDVPVARTGADATPPGNRSAGSNGNGTDPVPTAVQVVASMVDSALQWVSKEEIKVHRGSAEDAASVLSRVLLSVDKTLRRAGSLGIGPLDDPDIRYLSHGCWNLAVRCCGSNCDLPWGDKVGSSASKDQMSVDEATHTERKRNDLLVLAPAFFKASRNWAEIGSDANMEDALLRRQNCVVLSIAATLELYDSKPVDGAPLANATTSSSERRDMLERSRKEVEVATGLNRLLSDVKPDMATEMRSILLVAEMSVLGRLGDFVAVRSLVASREPDFLRCSTNLLQYCLQDEALLVVDEFTAKSRDLQEGPGMPSEDVDYVSAKCYNLGLQLLEMSRPGEAERFVGKALGLLKLGSSPAFVRRWEEAIHKVYRTTLQAKGDAATATNPIMAGGSGSQASTAIGGRAFLSTGLFPMP</sequence>
<keyword evidence="3" id="KW-1185">Reference proteome</keyword>
<organism evidence="2 3">
    <name type="scientific">Ectocarpus siliculosus</name>
    <name type="common">Brown alga</name>
    <name type="synonym">Conferva siliculosa</name>
    <dbReference type="NCBI Taxonomy" id="2880"/>
    <lineage>
        <taxon>Eukaryota</taxon>
        <taxon>Sar</taxon>
        <taxon>Stramenopiles</taxon>
        <taxon>Ochrophyta</taxon>
        <taxon>PX clade</taxon>
        <taxon>Phaeophyceae</taxon>
        <taxon>Ectocarpales</taxon>
        <taxon>Ectocarpaceae</taxon>
        <taxon>Ectocarpus</taxon>
    </lineage>
</organism>
<proteinExistence type="predicted"/>
<feature type="region of interest" description="Disordered" evidence="1">
    <location>
        <begin position="609"/>
        <end position="701"/>
    </location>
</feature>
<feature type="compositionally biased region" description="Polar residues" evidence="1">
    <location>
        <begin position="621"/>
        <end position="631"/>
    </location>
</feature>
<dbReference type="InParanoid" id="D7G0V5"/>
<evidence type="ECO:0000313" key="2">
    <source>
        <dbReference type="EMBL" id="CBJ26699.1"/>
    </source>
</evidence>